<dbReference type="PANTHER" id="PTHR12558">
    <property type="entry name" value="CELL DIVISION CYCLE 16,23,27"/>
    <property type="match status" value="1"/>
</dbReference>
<feature type="repeat" description="TPR" evidence="1">
    <location>
        <begin position="187"/>
        <end position="220"/>
    </location>
</feature>
<dbReference type="PANTHER" id="PTHR12558:SF13">
    <property type="entry name" value="CELL DIVISION CYCLE PROTEIN 27 HOMOLOG"/>
    <property type="match status" value="1"/>
</dbReference>
<feature type="transmembrane region" description="Helical" evidence="2">
    <location>
        <begin position="331"/>
        <end position="354"/>
    </location>
</feature>
<dbReference type="InterPro" id="IPR019734">
    <property type="entry name" value="TPR_rpt"/>
</dbReference>
<feature type="repeat" description="TPR" evidence="1">
    <location>
        <begin position="78"/>
        <end position="111"/>
    </location>
</feature>
<proteinExistence type="predicted"/>
<dbReference type="Pfam" id="PF13432">
    <property type="entry name" value="TPR_16"/>
    <property type="match status" value="2"/>
</dbReference>
<evidence type="ECO:0000256" key="2">
    <source>
        <dbReference type="SAM" id="Phobius"/>
    </source>
</evidence>
<keyword evidence="2" id="KW-1133">Transmembrane helix</keyword>
<organism evidence="3 4">
    <name type="scientific">Eggerthella lenta</name>
    <name type="common">Eubacterium lentum</name>
    <dbReference type="NCBI Taxonomy" id="84112"/>
    <lineage>
        <taxon>Bacteria</taxon>
        <taxon>Bacillati</taxon>
        <taxon>Actinomycetota</taxon>
        <taxon>Coriobacteriia</taxon>
        <taxon>Eggerthellales</taxon>
        <taxon>Eggerthellaceae</taxon>
        <taxon>Eggerthella</taxon>
    </lineage>
</organism>
<keyword evidence="2" id="KW-0812">Transmembrane</keyword>
<sequence>MNNDLFQQARAAYARKDFQGALAAYTQCLQDAGSSLAPGEVGLLYHQIGNCLVKLKNPNEAIHAYTQATADAAYDACGAVNYNLGMAYASLHDYEDAVKHFEIAVSDAKYDASYKAYSGMGNALLKLGKSAEAGVAFREAALDEANPDPTKALLNLGVCFMALDRPADAVASYESALQFDMQPDTRNKLYANLGQAYVASGQMQKAVNAFDESIADKTYFLSDSASVDYQRAIAAVAQGTSEITQVMAPVAPVADMSGLDVAADGTAVYVDQDPYAAGGQEPYYYADPYAQAETNPYGAPGAEDHFFNASDEELEQWSKGLAKQDRKRRNVGLKILVTIILIVLVAFGAAVFLYTQGWGYPSQDQVVEQLFSDPKAAFASEVTEENAASMTELLSTVGSPAIDGMDKSMSDSTVYVTAKTPEGGDIQFKVSLVRNMIGWKVSNAELYSPSQN</sequence>
<dbReference type="Gene3D" id="1.25.40.10">
    <property type="entry name" value="Tetratricopeptide repeat domain"/>
    <property type="match status" value="2"/>
</dbReference>
<evidence type="ECO:0000313" key="4">
    <source>
        <dbReference type="Proteomes" id="UP000253970"/>
    </source>
</evidence>
<dbReference type="SUPFAM" id="SSF48452">
    <property type="entry name" value="TPR-like"/>
    <property type="match status" value="1"/>
</dbReference>
<keyword evidence="1" id="KW-0802">TPR repeat</keyword>
<dbReference type="AlphaFoldDB" id="A0A369MLJ2"/>
<name>A0A369MLJ2_EGGLN</name>
<dbReference type="Proteomes" id="UP000253970">
    <property type="component" value="Unassembled WGS sequence"/>
</dbReference>
<reference evidence="3 4" key="1">
    <citation type="journal article" date="2018" name="Elife">
        <title>Discovery and characterization of a prevalent human gut bacterial enzyme sufficient for the inactivation of a family of plant toxins.</title>
        <authorList>
            <person name="Koppel N."/>
            <person name="Bisanz J.E."/>
            <person name="Pandelia M.E."/>
            <person name="Turnbaugh P.J."/>
            <person name="Balskus E.P."/>
        </authorList>
    </citation>
    <scope>NUCLEOTIDE SEQUENCE [LARGE SCALE GENOMIC DNA]</scope>
    <source>
        <strain evidence="3 4">W1 BHI 6</strain>
    </source>
</reference>
<evidence type="ECO:0000313" key="3">
    <source>
        <dbReference type="EMBL" id="RDB73357.1"/>
    </source>
</evidence>
<dbReference type="Pfam" id="PF13181">
    <property type="entry name" value="TPR_8"/>
    <property type="match status" value="1"/>
</dbReference>
<comment type="caution">
    <text evidence="3">The sequence shown here is derived from an EMBL/GenBank/DDBJ whole genome shotgun (WGS) entry which is preliminary data.</text>
</comment>
<gene>
    <name evidence="3" type="ORF">C1875_00450</name>
</gene>
<dbReference type="SMART" id="SM00028">
    <property type="entry name" value="TPR"/>
    <property type="match status" value="6"/>
</dbReference>
<dbReference type="PROSITE" id="PS50005">
    <property type="entry name" value="TPR"/>
    <property type="match status" value="2"/>
</dbReference>
<dbReference type="EMBL" id="PPTU01000001">
    <property type="protein sequence ID" value="RDB73357.1"/>
    <property type="molecule type" value="Genomic_DNA"/>
</dbReference>
<dbReference type="RefSeq" id="WP_114532314.1">
    <property type="nucleotide sequence ID" value="NZ_JADNER010000003.1"/>
</dbReference>
<keyword evidence="2" id="KW-0472">Membrane</keyword>
<dbReference type="InterPro" id="IPR011990">
    <property type="entry name" value="TPR-like_helical_dom_sf"/>
</dbReference>
<evidence type="ECO:0000256" key="1">
    <source>
        <dbReference type="PROSITE-ProRule" id="PRU00339"/>
    </source>
</evidence>
<protein>
    <submittedName>
        <fullName evidence="3">Uncharacterized protein</fullName>
    </submittedName>
</protein>
<accession>A0A369MLJ2</accession>